<dbReference type="PATRIC" id="fig|1423.173.peg.2799"/>
<accession>A0A0D1IN79</accession>
<keyword evidence="2 3" id="KW-0479">Metal-binding</keyword>
<evidence type="ECO:0000256" key="2">
    <source>
        <dbReference type="ARBA" id="ARBA00022723"/>
    </source>
</evidence>
<feature type="binding site" evidence="3">
    <location>
        <position position="19"/>
    </location>
    <ligand>
        <name>a divalent metal cation</name>
        <dbReference type="ChEBI" id="CHEBI:60240"/>
    </ligand>
</feature>
<sequence length="51" mass="5713">MKTTVSELLPHVVNHGTYHRGNITAMLRQAGYASAPTDYGLYLFMKKTEKA</sequence>
<evidence type="ECO:0000313" key="5">
    <source>
        <dbReference type="Proteomes" id="UP000032247"/>
    </source>
</evidence>
<gene>
    <name evidence="4" type="ORF">SC09_Contig25orf00510</name>
</gene>
<dbReference type="EMBL" id="JXBC01000004">
    <property type="protein sequence ID" value="KIU10688.1"/>
    <property type="molecule type" value="Genomic_DNA"/>
</dbReference>
<evidence type="ECO:0000313" key="4">
    <source>
        <dbReference type="EMBL" id="KIU10688.1"/>
    </source>
</evidence>
<organism evidence="4 5">
    <name type="scientific">Bacillus subtilis</name>
    <dbReference type="NCBI Taxonomy" id="1423"/>
    <lineage>
        <taxon>Bacteria</taxon>
        <taxon>Bacillati</taxon>
        <taxon>Bacillota</taxon>
        <taxon>Bacilli</taxon>
        <taxon>Bacillales</taxon>
        <taxon>Bacillaceae</taxon>
        <taxon>Bacillus</taxon>
    </lineage>
</organism>
<dbReference type="InterPro" id="IPR007837">
    <property type="entry name" value="DinB"/>
</dbReference>
<dbReference type="PANTHER" id="PTHR37302:SF1">
    <property type="entry name" value="PROTEIN DINB"/>
    <property type="match status" value="1"/>
</dbReference>
<dbReference type="AlphaFoldDB" id="A0A0D1IN79"/>
<dbReference type="InterPro" id="IPR034660">
    <property type="entry name" value="DinB/YfiT-like"/>
</dbReference>
<reference evidence="4 5" key="1">
    <citation type="submission" date="2014-12" db="EMBL/GenBank/DDBJ databases">
        <title>Comparative genome analysis of Bacillus coagulans HM-08, Clostridium butyricum HM-68, Bacillus subtilis HM-66 and Bacillus licheniformis BL-09.</title>
        <authorList>
            <person name="Zhang H."/>
        </authorList>
    </citation>
    <scope>NUCLEOTIDE SEQUENCE [LARGE SCALE GENOMIC DNA]</scope>
    <source>
        <strain evidence="4 5">HM-66</strain>
    </source>
</reference>
<dbReference type="Pfam" id="PF05163">
    <property type="entry name" value="DinB"/>
    <property type="match status" value="1"/>
</dbReference>
<dbReference type="PANTHER" id="PTHR37302">
    <property type="entry name" value="SLR1116 PROTEIN"/>
    <property type="match status" value="1"/>
</dbReference>
<dbReference type="Proteomes" id="UP000032247">
    <property type="component" value="Unassembled WGS sequence"/>
</dbReference>
<dbReference type="GO" id="GO:0046872">
    <property type="term" value="F:metal ion binding"/>
    <property type="evidence" value="ECO:0007669"/>
    <property type="project" value="UniProtKB-KW"/>
</dbReference>
<dbReference type="SUPFAM" id="SSF109854">
    <property type="entry name" value="DinB/YfiT-like putative metalloenzymes"/>
    <property type="match status" value="1"/>
</dbReference>
<comment type="similarity">
    <text evidence="1">Belongs to the DinB family.</text>
</comment>
<protein>
    <submittedName>
        <fullName evidence="4">Nuclease inhibitor</fullName>
    </submittedName>
</protein>
<name>A0A0D1IN79_BACIU</name>
<feature type="binding site" evidence="3">
    <location>
        <position position="15"/>
    </location>
    <ligand>
        <name>a divalent metal cation</name>
        <dbReference type="ChEBI" id="CHEBI:60240"/>
    </ligand>
</feature>
<dbReference type="Gene3D" id="1.20.120.450">
    <property type="entry name" value="dinb family like domain"/>
    <property type="match status" value="1"/>
</dbReference>
<evidence type="ECO:0000256" key="1">
    <source>
        <dbReference type="ARBA" id="ARBA00008635"/>
    </source>
</evidence>
<comment type="caution">
    <text evidence="4">The sequence shown here is derived from an EMBL/GenBank/DDBJ whole genome shotgun (WGS) entry which is preliminary data.</text>
</comment>
<evidence type="ECO:0000256" key="3">
    <source>
        <dbReference type="PIRSR" id="PIRSR607837-1"/>
    </source>
</evidence>
<proteinExistence type="inferred from homology"/>